<accession>A0A370GBI2</accession>
<keyword evidence="3" id="KW-1185">Reference proteome</keyword>
<organism evidence="2 3">
    <name type="scientific">Falsibacillus pallidus</name>
    <dbReference type="NCBI Taxonomy" id="493781"/>
    <lineage>
        <taxon>Bacteria</taxon>
        <taxon>Bacillati</taxon>
        <taxon>Bacillota</taxon>
        <taxon>Bacilli</taxon>
        <taxon>Bacillales</taxon>
        <taxon>Bacillaceae</taxon>
        <taxon>Falsibacillus</taxon>
    </lineage>
</organism>
<dbReference type="Gene3D" id="1.10.3950.10">
    <property type="entry name" value="putative ecf-type sigma factor negative effector from bacillus cereus"/>
    <property type="match status" value="1"/>
</dbReference>
<keyword evidence="1" id="KW-0812">Transmembrane</keyword>
<dbReference type="OrthoDB" id="2868270at2"/>
<protein>
    <submittedName>
        <fullName evidence="2">Uncharacterized protein DUF4367</fullName>
    </submittedName>
</protein>
<gene>
    <name evidence="2" type="ORF">DFR59_11085</name>
</gene>
<comment type="caution">
    <text evidence="2">The sequence shown here is derived from an EMBL/GenBank/DDBJ whole genome shotgun (WGS) entry which is preliminary data.</text>
</comment>
<keyword evidence="1" id="KW-1133">Transmembrane helix</keyword>
<proteinExistence type="predicted"/>
<dbReference type="AlphaFoldDB" id="A0A370GBI2"/>
<dbReference type="RefSeq" id="WP_158538395.1">
    <property type="nucleotide sequence ID" value="NZ_QQAY01000010.1"/>
</dbReference>
<reference evidence="2 3" key="1">
    <citation type="submission" date="2018-07" db="EMBL/GenBank/DDBJ databases">
        <title>Genomic Encyclopedia of Type Strains, Phase IV (KMG-IV): sequencing the most valuable type-strain genomes for metagenomic binning, comparative biology and taxonomic classification.</title>
        <authorList>
            <person name="Goeker M."/>
        </authorList>
    </citation>
    <scope>NUCLEOTIDE SEQUENCE [LARGE SCALE GENOMIC DNA]</scope>
    <source>
        <strain evidence="2 3">DSM 25281</strain>
    </source>
</reference>
<sequence length="304" mass="35857">MEEKKLRAAKMYFKHKVDIEKFKKETFDKLELNSEIIHKPFRTEKRKRRYSSWILAVAASVLIIGISVAYNGTHIVDAAQSFISQLFGSRENLKQAYPDESKEELDFYEQTLQIAKENLTEKEFNQYSELIKEQTKIHSKVQKEKRKYPNEEEEKRLKQIQKLLQAYEHKIIPIQAQQLASFPFTNPSYLPKGYQLVDKNYISQKPEDEPVVSSNYSDGKSFFWTKQMNLKQKDDLETPQKIENTESYSLNGYQFKFVTFDDESFNMKVGLRVTVPQKGYKIVMLAEELPKQEMEKVLISMIEE</sequence>
<dbReference type="EMBL" id="QQAY01000010">
    <property type="protein sequence ID" value="RDI41081.1"/>
    <property type="molecule type" value="Genomic_DNA"/>
</dbReference>
<dbReference type="InterPro" id="IPR038267">
    <property type="entry name" value="ECF_sigma_eff"/>
</dbReference>
<evidence type="ECO:0000313" key="3">
    <source>
        <dbReference type="Proteomes" id="UP000255326"/>
    </source>
</evidence>
<evidence type="ECO:0000313" key="2">
    <source>
        <dbReference type="EMBL" id="RDI41081.1"/>
    </source>
</evidence>
<evidence type="ECO:0000256" key="1">
    <source>
        <dbReference type="SAM" id="Phobius"/>
    </source>
</evidence>
<feature type="transmembrane region" description="Helical" evidence="1">
    <location>
        <begin position="50"/>
        <end position="70"/>
    </location>
</feature>
<name>A0A370GBI2_9BACI</name>
<dbReference type="Proteomes" id="UP000255326">
    <property type="component" value="Unassembled WGS sequence"/>
</dbReference>
<keyword evidence="1" id="KW-0472">Membrane</keyword>